<keyword evidence="9" id="KW-0808">Transferase</keyword>
<feature type="domain" description="Acyltransferase 3" evidence="8">
    <location>
        <begin position="10"/>
        <end position="315"/>
    </location>
</feature>
<dbReference type="Proteomes" id="UP000627781">
    <property type="component" value="Unassembled WGS sequence"/>
</dbReference>
<comment type="caution">
    <text evidence="9">The sequence shown here is derived from an EMBL/GenBank/DDBJ whole genome shotgun (WGS) entry which is preliminary data.</text>
</comment>
<keyword evidence="6 7" id="KW-0472">Membrane</keyword>
<keyword evidence="10" id="KW-1185">Reference proteome</keyword>
<evidence type="ECO:0000256" key="7">
    <source>
        <dbReference type="SAM" id="Phobius"/>
    </source>
</evidence>
<dbReference type="RefSeq" id="WP_191769651.1">
    <property type="nucleotide sequence ID" value="NZ_JACSRA010000028.1"/>
</dbReference>
<comment type="subcellular location">
    <subcellularLocation>
        <location evidence="1">Cell membrane</location>
        <topology evidence="1">Multi-pass membrane protein</topology>
    </subcellularLocation>
</comment>
<feature type="transmembrane region" description="Helical" evidence="7">
    <location>
        <begin position="38"/>
        <end position="61"/>
    </location>
</feature>
<gene>
    <name evidence="9" type="ORF">H9661_15570</name>
</gene>
<feature type="transmembrane region" description="Helical" evidence="7">
    <location>
        <begin position="141"/>
        <end position="164"/>
    </location>
</feature>
<feature type="transmembrane region" description="Helical" evidence="7">
    <location>
        <begin position="12"/>
        <end position="32"/>
    </location>
</feature>
<evidence type="ECO:0000256" key="5">
    <source>
        <dbReference type="ARBA" id="ARBA00022989"/>
    </source>
</evidence>
<dbReference type="EMBL" id="JACSRA010000028">
    <property type="protein sequence ID" value="MBD7912770.1"/>
    <property type="molecule type" value="Genomic_DNA"/>
</dbReference>
<evidence type="ECO:0000256" key="2">
    <source>
        <dbReference type="ARBA" id="ARBA00007400"/>
    </source>
</evidence>
<feature type="transmembrane region" description="Helical" evidence="7">
    <location>
        <begin position="77"/>
        <end position="100"/>
    </location>
</feature>
<evidence type="ECO:0000313" key="10">
    <source>
        <dbReference type="Proteomes" id="UP000627781"/>
    </source>
</evidence>
<dbReference type="PANTHER" id="PTHR40074:SF2">
    <property type="entry name" value="O-ACETYLTRANSFERASE WECH"/>
    <property type="match status" value="1"/>
</dbReference>
<feature type="transmembrane region" description="Helical" evidence="7">
    <location>
        <begin position="298"/>
        <end position="315"/>
    </location>
</feature>
<feature type="transmembrane region" description="Helical" evidence="7">
    <location>
        <begin position="209"/>
        <end position="232"/>
    </location>
</feature>
<dbReference type="InterPro" id="IPR002656">
    <property type="entry name" value="Acyl_transf_3_dom"/>
</dbReference>
<proteinExistence type="inferred from homology"/>
<accession>A0ABR8PX64</accession>
<feature type="transmembrane region" description="Helical" evidence="7">
    <location>
        <begin position="268"/>
        <end position="286"/>
    </location>
</feature>
<keyword evidence="4 7" id="KW-0812">Transmembrane</keyword>
<feature type="transmembrane region" description="Helical" evidence="7">
    <location>
        <begin position="238"/>
        <end position="256"/>
    </location>
</feature>
<sequence length="326" mass="36841">METKKYYGMIDILRLVFAILVMVIHTMAFSSINEDLRIVTSMGICRIAVPFFFIVSGYFLYNRINLEKEPKSTLKRLLILYGSWVAIEFVALSPGILNYFKDPLSIIMRLLLFGVTGSLWYISSLIITILLISKLLKKDKIIFLLIIGFILYLFGTTGDTYYGLFNNPLINGYTSIFVLPQIGITESILFITLGAAINKYKLNYKIKNAGILSISSIILLLIETFVLNKIGIAKDANMYLSAIIAAPSILIWALNYKKNISNKFSKTCKEYSIGIYCSHQILMLWIQALLPNAATNSMIKFILTFCLSALVITLLRKTKAKIILLE</sequence>
<keyword evidence="3" id="KW-1003">Cell membrane</keyword>
<feature type="transmembrane region" description="Helical" evidence="7">
    <location>
        <begin position="176"/>
        <end position="197"/>
    </location>
</feature>
<feature type="transmembrane region" description="Helical" evidence="7">
    <location>
        <begin position="106"/>
        <end position="132"/>
    </location>
</feature>
<reference evidence="9 10" key="1">
    <citation type="submission" date="2020-08" db="EMBL/GenBank/DDBJ databases">
        <title>A Genomic Blueprint of the Chicken Gut Microbiome.</title>
        <authorList>
            <person name="Gilroy R."/>
            <person name="Ravi A."/>
            <person name="Getino M."/>
            <person name="Pursley I."/>
            <person name="Horton D.L."/>
            <person name="Alikhan N.-F."/>
            <person name="Baker D."/>
            <person name="Gharbi K."/>
            <person name="Hall N."/>
            <person name="Watson M."/>
            <person name="Adriaenssens E.M."/>
            <person name="Foster-Nyarko E."/>
            <person name="Jarju S."/>
            <person name="Secka A."/>
            <person name="Antonio M."/>
            <person name="Oren A."/>
            <person name="Chaudhuri R."/>
            <person name="La Ragione R.M."/>
            <person name="Hildebrand F."/>
            <person name="Pallen M.J."/>
        </authorList>
    </citation>
    <scope>NUCLEOTIDE SEQUENCE [LARGE SCALE GENOMIC DNA]</scope>
    <source>
        <strain evidence="9 10">Sa3CVN1</strain>
    </source>
</reference>
<evidence type="ECO:0000313" key="9">
    <source>
        <dbReference type="EMBL" id="MBD7912770.1"/>
    </source>
</evidence>
<keyword evidence="9" id="KW-0012">Acyltransferase</keyword>
<evidence type="ECO:0000256" key="3">
    <source>
        <dbReference type="ARBA" id="ARBA00022475"/>
    </source>
</evidence>
<organism evidence="9 10">
    <name type="scientific">Clostridium cibarium</name>
    <dbReference type="NCBI Taxonomy" id="2762247"/>
    <lineage>
        <taxon>Bacteria</taxon>
        <taxon>Bacillati</taxon>
        <taxon>Bacillota</taxon>
        <taxon>Clostridia</taxon>
        <taxon>Eubacteriales</taxon>
        <taxon>Clostridiaceae</taxon>
        <taxon>Clostridium</taxon>
    </lineage>
</organism>
<evidence type="ECO:0000256" key="6">
    <source>
        <dbReference type="ARBA" id="ARBA00023136"/>
    </source>
</evidence>
<dbReference type="PANTHER" id="PTHR40074">
    <property type="entry name" value="O-ACETYLTRANSFERASE WECH"/>
    <property type="match status" value="1"/>
</dbReference>
<evidence type="ECO:0000256" key="4">
    <source>
        <dbReference type="ARBA" id="ARBA00022692"/>
    </source>
</evidence>
<dbReference type="Pfam" id="PF01757">
    <property type="entry name" value="Acyl_transf_3"/>
    <property type="match status" value="1"/>
</dbReference>
<evidence type="ECO:0000256" key="1">
    <source>
        <dbReference type="ARBA" id="ARBA00004651"/>
    </source>
</evidence>
<name>A0ABR8PX64_9CLOT</name>
<dbReference type="GO" id="GO:0016746">
    <property type="term" value="F:acyltransferase activity"/>
    <property type="evidence" value="ECO:0007669"/>
    <property type="project" value="UniProtKB-KW"/>
</dbReference>
<keyword evidence="5 7" id="KW-1133">Transmembrane helix</keyword>
<comment type="similarity">
    <text evidence="2">Belongs to the acyltransferase 3 family.</text>
</comment>
<evidence type="ECO:0000259" key="8">
    <source>
        <dbReference type="Pfam" id="PF01757"/>
    </source>
</evidence>
<protein>
    <submittedName>
        <fullName evidence="9">Acyltransferase</fullName>
    </submittedName>
</protein>